<dbReference type="Gene3D" id="2.60.120.1440">
    <property type="match status" value="1"/>
</dbReference>
<dbReference type="Pfam" id="PF04773">
    <property type="entry name" value="FecR"/>
    <property type="match status" value="1"/>
</dbReference>
<proteinExistence type="predicted"/>
<dbReference type="AlphaFoldDB" id="A0A398CHK3"/>
<accession>A0A398CHK3</accession>
<comment type="caution">
    <text evidence="3">The sequence shown here is derived from an EMBL/GenBank/DDBJ whole genome shotgun (WGS) entry which is preliminary data.</text>
</comment>
<organism evidence="3 4">
    <name type="scientific">Cohnella faecalis</name>
    <dbReference type="NCBI Taxonomy" id="2315694"/>
    <lineage>
        <taxon>Bacteria</taxon>
        <taxon>Bacillati</taxon>
        <taxon>Bacillota</taxon>
        <taxon>Bacilli</taxon>
        <taxon>Bacillales</taxon>
        <taxon>Paenibacillaceae</taxon>
        <taxon>Cohnella</taxon>
    </lineage>
</organism>
<evidence type="ECO:0000256" key="1">
    <source>
        <dbReference type="SAM" id="MobiDB-lite"/>
    </source>
</evidence>
<evidence type="ECO:0000313" key="4">
    <source>
        <dbReference type="Proteomes" id="UP000266340"/>
    </source>
</evidence>
<dbReference type="InterPro" id="IPR006860">
    <property type="entry name" value="FecR"/>
</dbReference>
<name>A0A398CHK3_9BACL</name>
<sequence length="1115" mass="122018">MSKKSSLTFMAFLLVAIPFLGVFARDTYAATSRVGIIKELTGTVEVKKSGGTKQFKAYKKMSLNEGDVLTVGPKSSAVLQFSNGSSEDDRVTAGAGSTLTFSKLTDRGGTTTKISLLSGTTWSEIKSIKSKDDAFTIETPTAIMGVRGTHLFATVDPLSGSTLTMVASGFANVAKKTNGSARPNGGNPTTTIYPTQQIIVDVQGSSQEMDDSVTFLDVDEIINHASPEVIEQFIRNKAQIDKENEELIKKKKADLESLLNRTPGLNVGSPEELDKLMKNVSNLIGALAKDAIDKGKLTAADIERLAKEAGTSIDLRNTELELSKLEQDKLNKEKEKLAELQKKKQEEAKKEKEKLNEQVQAALEAQRRAQEAANKAAESEIKKKALEEYERQLSELEKKRLEQDRQTNGEVVPSPTTGTGSGTGNGGSSAFYGIKYNIIGSGTANEWVKALPFGALQSDYSLEVPFGAIYAVVSPRLNATTTVSTVRYSEDGGESEMSYYATFDETMGGYIVPLIFEHTYIAISGIKADNSSVFVGVALTKRDQPEGLASSSQQYNELSGSGITWNPFEWEYGYGGIFGARVPSESTDLKWTLQLTGGAVKAVVKQITYSGSETEVLSPVTMMSNVETLFTISSKYDYFLVELFDANNHQVGHPIIYWLIDDDIVFGEDDHPFDLKDSSGNAVDYRLGNSESRGFQARVDASVNELRFYSAEGTDLTLEKAIVFEESDYNSDEYYPNNAGVITVPLTNESTSLMVEMKDIGGGSHYYDLIVHRYDLPQGVADWHLIDDLDEEMIWEQARNLPSGSPKRFVASVSGDSSWTDLHFDPTSGSELKLYDSYGELVKTFTAEEPEYRVEFNGNGYYRFKLMNGTKATEFVIERGFVSSQLDENEFLINQAGNERVTIPTYNYEGDDFEKGFAVVTDDIANPIMFALDSDFGDIELRTDNSAVHISEPDGDGYRTLNFSEPGTYDVSVEVHSPLDYSDATKYLLTVYYGSVPAAIDLTPSQIAYAGGTVNSVTYLGSYTYQINMTQGLTQNPFVDLTLSFSGTIKGFSSDDGMTASQAGAAYILYGVQAGASKSIYLTVENGTDIELPMYSFSKSASRCRKKVGEGELIP</sequence>
<evidence type="ECO:0000313" key="3">
    <source>
        <dbReference type="EMBL" id="RIE00589.1"/>
    </source>
</evidence>
<feature type="domain" description="FecR protein" evidence="2">
    <location>
        <begin position="67"/>
        <end position="169"/>
    </location>
</feature>
<dbReference type="PANTHER" id="PTHR38731:SF1">
    <property type="entry name" value="FECR PROTEIN DOMAIN-CONTAINING PROTEIN"/>
    <property type="match status" value="1"/>
</dbReference>
<gene>
    <name evidence="3" type="ORF">D3H35_28045</name>
</gene>
<dbReference type="Proteomes" id="UP000266340">
    <property type="component" value="Unassembled WGS sequence"/>
</dbReference>
<evidence type="ECO:0000259" key="2">
    <source>
        <dbReference type="Pfam" id="PF04773"/>
    </source>
</evidence>
<dbReference type="PANTHER" id="PTHR38731">
    <property type="entry name" value="LIPL45-RELATED LIPOPROTEIN-RELATED"/>
    <property type="match status" value="1"/>
</dbReference>
<dbReference type="RefSeq" id="WP_119152409.1">
    <property type="nucleotide sequence ID" value="NZ_QXJM01000052.1"/>
</dbReference>
<dbReference type="EMBL" id="QXJM01000052">
    <property type="protein sequence ID" value="RIE00589.1"/>
    <property type="molecule type" value="Genomic_DNA"/>
</dbReference>
<feature type="region of interest" description="Disordered" evidence="1">
    <location>
        <begin position="399"/>
        <end position="425"/>
    </location>
</feature>
<dbReference type="OrthoDB" id="2888245at2"/>
<keyword evidence="4" id="KW-1185">Reference proteome</keyword>
<dbReference type="CDD" id="cd22265">
    <property type="entry name" value="UDM1_RNF168"/>
    <property type="match status" value="1"/>
</dbReference>
<protein>
    <recommendedName>
        <fullName evidence="2">FecR protein domain-containing protein</fullName>
    </recommendedName>
</protein>
<reference evidence="3 4" key="1">
    <citation type="submission" date="2018-09" db="EMBL/GenBank/DDBJ databases">
        <title>Cohnella cavernae sp. nov., isolated from a karst cave.</title>
        <authorList>
            <person name="Zhu H."/>
        </authorList>
    </citation>
    <scope>NUCLEOTIDE SEQUENCE [LARGE SCALE GENOMIC DNA]</scope>
    <source>
        <strain evidence="3 4">K2E09-144</strain>
    </source>
</reference>